<gene>
    <name evidence="5" type="ORF">GCM10025789_02290</name>
</gene>
<dbReference type="RefSeq" id="WP_345577729.1">
    <property type="nucleotide sequence ID" value="NZ_BAABLV010000005.1"/>
</dbReference>
<dbReference type="InterPro" id="IPR024185">
    <property type="entry name" value="FTHF_cligase-like_sf"/>
</dbReference>
<dbReference type="NCBIfam" id="TIGR02727">
    <property type="entry name" value="MTHFS_bact"/>
    <property type="match status" value="1"/>
</dbReference>
<dbReference type="EMBL" id="BAABLV010000005">
    <property type="protein sequence ID" value="GAA4889426.1"/>
    <property type="molecule type" value="Genomic_DNA"/>
</dbReference>
<evidence type="ECO:0000313" key="5">
    <source>
        <dbReference type="EMBL" id="GAA4889426.1"/>
    </source>
</evidence>
<dbReference type="EC" id="6.3.3.2" evidence="4"/>
<keyword evidence="4" id="KW-0460">Magnesium</keyword>
<keyword evidence="2 4" id="KW-0547">Nucleotide-binding</keyword>
<dbReference type="SUPFAM" id="SSF100950">
    <property type="entry name" value="NagB/RpiA/CoA transferase-like"/>
    <property type="match status" value="1"/>
</dbReference>
<proteinExistence type="inferred from homology"/>
<dbReference type="PANTHER" id="PTHR23407">
    <property type="entry name" value="ATPASE INHIBITOR/5-FORMYLTETRAHYDROFOLATE CYCLO-LIGASE"/>
    <property type="match status" value="1"/>
</dbReference>
<keyword evidence="4" id="KW-0479">Metal-binding</keyword>
<dbReference type="Pfam" id="PF01812">
    <property type="entry name" value="5-FTHF_cyc-lig"/>
    <property type="match status" value="1"/>
</dbReference>
<evidence type="ECO:0000256" key="1">
    <source>
        <dbReference type="ARBA" id="ARBA00010638"/>
    </source>
</evidence>
<dbReference type="InterPro" id="IPR037171">
    <property type="entry name" value="NagB/RpiA_transferase-like"/>
</dbReference>
<evidence type="ECO:0000256" key="2">
    <source>
        <dbReference type="ARBA" id="ARBA00022741"/>
    </source>
</evidence>
<dbReference type="PIRSF" id="PIRSF006806">
    <property type="entry name" value="FTHF_cligase"/>
    <property type="match status" value="1"/>
</dbReference>
<dbReference type="Proteomes" id="UP001501521">
    <property type="component" value="Unassembled WGS sequence"/>
</dbReference>
<organism evidence="5 6">
    <name type="scientific">Tessaracoccus lubricantis</name>
    <dbReference type="NCBI Taxonomy" id="545543"/>
    <lineage>
        <taxon>Bacteria</taxon>
        <taxon>Bacillati</taxon>
        <taxon>Actinomycetota</taxon>
        <taxon>Actinomycetes</taxon>
        <taxon>Propionibacteriales</taxon>
        <taxon>Propionibacteriaceae</taxon>
        <taxon>Tessaracoccus</taxon>
    </lineage>
</organism>
<evidence type="ECO:0000256" key="3">
    <source>
        <dbReference type="ARBA" id="ARBA00022840"/>
    </source>
</evidence>
<sequence>MPEQPRKDALRAAVSAARNALSDGRWRDEDARRTRHVLAAVAPLPVATAAVYVSRRGEPDTRDIIDGLLALGWQVLVPRLVRAPDWAAFPGWVELVPGWGGIPHPAGPGLGAAGLAEADLILLPCLAVGRDGTRLGTGGGWYDRALPHRRPGALLVALAREDEVLDTVPTLPHDVSVDGWATELGWVIVDR</sequence>
<comment type="caution">
    <text evidence="5">The sequence shown here is derived from an EMBL/GenBank/DDBJ whole genome shotgun (WGS) entry which is preliminary data.</text>
</comment>
<keyword evidence="6" id="KW-1185">Reference proteome</keyword>
<reference evidence="6" key="1">
    <citation type="journal article" date="2019" name="Int. J. Syst. Evol. Microbiol.">
        <title>The Global Catalogue of Microorganisms (GCM) 10K type strain sequencing project: providing services to taxonomists for standard genome sequencing and annotation.</title>
        <authorList>
            <consortium name="The Broad Institute Genomics Platform"/>
            <consortium name="The Broad Institute Genome Sequencing Center for Infectious Disease"/>
            <person name="Wu L."/>
            <person name="Ma J."/>
        </authorList>
    </citation>
    <scope>NUCLEOTIDE SEQUENCE [LARGE SCALE GENOMIC DNA]</scope>
    <source>
        <strain evidence="6">JCM 19125</strain>
    </source>
</reference>
<evidence type="ECO:0000256" key="4">
    <source>
        <dbReference type="RuleBase" id="RU361279"/>
    </source>
</evidence>
<accession>A0ABP9EZJ4</accession>
<name>A0ABP9EZJ4_9ACTN</name>
<keyword evidence="3 4" id="KW-0067">ATP-binding</keyword>
<evidence type="ECO:0000313" key="6">
    <source>
        <dbReference type="Proteomes" id="UP001501521"/>
    </source>
</evidence>
<protein>
    <recommendedName>
        <fullName evidence="4">5-formyltetrahydrofolate cyclo-ligase</fullName>
        <ecNumber evidence="4">6.3.3.2</ecNumber>
    </recommendedName>
</protein>
<dbReference type="InterPro" id="IPR002698">
    <property type="entry name" value="FTHF_cligase"/>
</dbReference>
<dbReference type="PANTHER" id="PTHR23407:SF1">
    <property type="entry name" value="5-FORMYLTETRAHYDROFOLATE CYCLO-LIGASE"/>
    <property type="match status" value="1"/>
</dbReference>
<comment type="catalytic activity">
    <reaction evidence="4">
        <text>(6S)-5-formyl-5,6,7,8-tetrahydrofolate + ATP = (6R)-5,10-methenyltetrahydrofolate + ADP + phosphate</text>
        <dbReference type="Rhea" id="RHEA:10488"/>
        <dbReference type="ChEBI" id="CHEBI:30616"/>
        <dbReference type="ChEBI" id="CHEBI:43474"/>
        <dbReference type="ChEBI" id="CHEBI:57455"/>
        <dbReference type="ChEBI" id="CHEBI:57457"/>
        <dbReference type="ChEBI" id="CHEBI:456216"/>
        <dbReference type="EC" id="6.3.3.2"/>
    </reaction>
</comment>
<comment type="similarity">
    <text evidence="1 4">Belongs to the 5-formyltetrahydrofolate cyclo-ligase family.</text>
</comment>
<comment type="cofactor">
    <cofactor evidence="4">
        <name>Mg(2+)</name>
        <dbReference type="ChEBI" id="CHEBI:18420"/>
    </cofactor>
</comment>
<dbReference type="Gene3D" id="3.40.50.10420">
    <property type="entry name" value="NagB/RpiA/CoA transferase-like"/>
    <property type="match status" value="1"/>
</dbReference>